<dbReference type="AlphaFoldDB" id="A0A6A4H3Y6"/>
<reference evidence="2" key="1">
    <citation type="journal article" date="2019" name="Environ. Microbiol.">
        <title>Fungal ecological strategies reflected in gene transcription - a case study of two litter decomposers.</title>
        <authorList>
            <person name="Barbi F."/>
            <person name="Kohler A."/>
            <person name="Barry K."/>
            <person name="Baskaran P."/>
            <person name="Daum C."/>
            <person name="Fauchery L."/>
            <person name="Ihrmark K."/>
            <person name="Kuo A."/>
            <person name="LaButti K."/>
            <person name="Lipzen A."/>
            <person name="Morin E."/>
            <person name="Grigoriev I.V."/>
            <person name="Henrissat B."/>
            <person name="Lindahl B."/>
            <person name="Martin F."/>
        </authorList>
    </citation>
    <scope>NUCLEOTIDE SEQUENCE</scope>
    <source>
        <strain evidence="2">JB14</strain>
    </source>
</reference>
<feature type="compositionally biased region" description="Basic residues" evidence="1">
    <location>
        <begin position="30"/>
        <end position="39"/>
    </location>
</feature>
<evidence type="ECO:0000313" key="3">
    <source>
        <dbReference type="Proteomes" id="UP000799118"/>
    </source>
</evidence>
<feature type="compositionally biased region" description="Basic and acidic residues" evidence="1">
    <location>
        <begin position="40"/>
        <end position="67"/>
    </location>
</feature>
<gene>
    <name evidence="2" type="ORF">BT96DRAFT_275772</name>
</gene>
<feature type="compositionally biased region" description="Basic and acidic residues" evidence="1">
    <location>
        <begin position="77"/>
        <end position="94"/>
    </location>
</feature>
<name>A0A6A4H3Y6_9AGAR</name>
<feature type="region of interest" description="Disordered" evidence="1">
    <location>
        <begin position="14"/>
        <end position="102"/>
    </location>
</feature>
<keyword evidence="3" id="KW-1185">Reference proteome</keyword>
<evidence type="ECO:0000256" key="1">
    <source>
        <dbReference type="SAM" id="MobiDB-lite"/>
    </source>
</evidence>
<sequence length="102" mass="12101">MPRNTFQLKIVNGRAESRRVEKQRMNGSERKRKGRMNVRRKNEGRARSHFEAKTEKKGTEDSKRGMKEQVWVDEEETKQGIEIDKVKDANRTRNDTYVFSSK</sequence>
<dbReference type="Proteomes" id="UP000799118">
    <property type="component" value="Unassembled WGS sequence"/>
</dbReference>
<proteinExistence type="predicted"/>
<organism evidence="2 3">
    <name type="scientific">Gymnopus androsaceus JB14</name>
    <dbReference type="NCBI Taxonomy" id="1447944"/>
    <lineage>
        <taxon>Eukaryota</taxon>
        <taxon>Fungi</taxon>
        <taxon>Dikarya</taxon>
        <taxon>Basidiomycota</taxon>
        <taxon>Agaricomycotina</taxon>
        <taxon>Agaricomycetes</taxon>
        <taxon>Agaricomycetidae</taxon>
        <taxon>Agaricales</taxon>
        <taxon>Marasmiineae</taxon>
        <taxon>Omphalotaceae</taxon>
        <taxon>Gymnopus</taxon>
    </lineage>
</organism>
<protein>
    <submittedName>
        <fullName evidence="2">Uncharacterized protein</fullName>
    </submittedName>
</protein>
<evidence type="ECO:0000313" key="2">
    <source>
        <dbReference type="EMBL" id="KAE9392398.1"/>
    </source>
</evidence>
<accession>A0A6A4H3Y6</accession>
<feature type="compositionally biased region" description="Basic and acidic residues" evidence="1">
    <location>
        <begin position="15"/>
        <end position="29"/>
    </location>
</feature>
<dbReference type="EMBL" id="ML769597">
    <property type="protein sequence ID" value="KAE9392398.1"/>
    <property type="molecule type" value="Genomic_DNA"/>
</dbReference>